<dbReference type="InterPro" id="IPR013525">
    <property type="entry name" value="ABC2_TM"/>
</dbReference>
<dbReference type="InterPro" id="IPR003439">
    <property type="entry name" value="ABC_transporter-like_ATP-bd"/>
</dbReference>
<feature type="transmembrane region" description="Helical" evidence="9">
    <location>
        <begin position="1281"/>
        <end position="1303"/>
    </location>
</feature>
<dbReference type="PROSITE" id="PS00211">
    <property type="entry name" value="ABC_TRANSPORTER_1"/>
    <property type="match status" value="1"/>
</dbReference>
<feature type="domain" description="ABC transporter" evidence="10">
    <location>
        <begin position="1517"/>
        <end position="1748"/>
    </location>
</feature>
<dbReference type="InterPro" id="IPR017871">
    <property type="entry name" value="ABC_transporter-like_CS"/>
</dbReference>
<dbReference type="GO" id="GO:0016887">
    <property type="term" value="F:ATP hydrolysis activity"/>
    <property type="evidence" value="ECO:0007669"/>
    <property type="project" value="InterPro"/>
</dbReference>
<name>A0AAV6H7U3_9TELE</name>
<dbReference type="Gene3D" id="3.40.50.300">
    <property type="entry name" value="P-loop containing nucleotide triphosphate hydrolases"/>
    <property type="match status" value="1"/>
</dbReference>
<dbReference type="PROSITE" id="PS50893">
    <property type="entry name" value="ABC_TRANSPORTER_2"/>
    <property type="match status" value="1"/>
</dbReference>
<feature type="transmembrane region" description="Helical" evidence="9">
    <location>
        <begin position="1315"/>
        <end position="1335"/>
    </location>
</feature>
<dbReference type="InterPro" id="IPR027417">
    <property type="entry name" value="P-loop_NTPase"/>
</dbReference>
<evidence type="ECO:0000259" key="10">
    <source>
        <dbReference type="PROSITE" id="PS50893"/>
    </source>
</evidence>
<organism evidence="11 12">
    <name type="scientific">Alosa alosa</name>
    <name type="common">allis shad</name>
    <dbReference type="NCBI Taxonomy" id="278164"/>
    <lineage>
        <taxon>Eukaryota</taxon>
        <taxon>Metazoa</taxon>
        <taxon>Chordata</taxon>
        <taxon>Craniata</taxon>
        <taxon>Vertebrata</taxon>
        <taxon>Euteleostomi</taxon>
        <taxon>Actinopterygii</taxon>
        <taxon>Neopterygii</taxon>
        <taxon>Teleostei</taxon>
        <taxon>Clupei</taxon>
        <taxon>Clupeiformes</taxon>
        <taxon>Clupeoidei</taxon>
        <taxon>Clupeidae</taxon>
        <taxon>Alosa</taxon>
    </lineage>
</organism>
<evidence type="ECO:0000256" key="2">
    <source>
        <dbReference type="ARBA" id="ARBA00022448"/>
    </source>
</evidence>
<dbReference type="Pfam" id="PF12698">
    <property type="entry name" value="ABC2_membrane_3"/>
    <property type="match status" value="1"/>
</dbReference>
<proteinExistence type="predicted"/>
<keyword evidence="2" id="KW-0813">Transport</keyword>
<accession>A0AAV6H7U3</accession>
<comment type="subcellular location">
    <subcellularLocation>
        <location evidence="1">Membrane</location>
        <topology evidence="1">Multi-pass membrane protein</topology>
    </subcellularLocation>
</comment>
<dbReference type="EMBL" id="JADWDJ010000003">
    <property type="protein sequence ID" value="KAG5283433.1"/>
    <property type="molecule type" value="Genomic_DNA"/>
</dbReference>
<dbReference type="PANTHER" id="PTHR19229:SF29">
    <property type="entry name" value="GLUCOSYLCERAMIDE TRANSPORTER ABCA12"/>
    <property type="match status" value="1"/>
</dbReference>
<dbReference type="SUPFAM" id="SSF52540">
    <property type="entry name" value="P-loop containing nucleoside triphosphate hydrolases"/>
    <property type="match status" value="1"/>
</dbReference>
<protein>
    <recommendedName>
        <fullName evidence="10">ABC transporter domain-containing protein</fullName>
    </recommendedName>
</protein>
<dbReference type="CDD" id="cd03263">
    <property type="entry name" value="ABC_subfamily_A"/>
    <property type="match status" value="1"/>
</dbReference>
<dbReference type="InterPro" id="IPR026082">
    <property type="entry name" value="ABCA"/>
</dbReference>
<keyword evidence="8 9" id="KW-0472">Membrane</keyword>
<comment type="caution">
    <text evidence="11">The sequence shown here is derived from an EMBL/GenBank/DDBJ whole genome shotgun (WGS) entry which is preliminary data.</text>
</comment>
<evidence type="ECO:0000256" key="1">
    <source>
        <dbReference type="ARBA" id="ARBA00004141"/>
    </source>
</evidence>
<dbReference type="PANTHER" id="PTHR19229">
    <property type="entry name" value="ATP-BINDING CASSETTE TRANSPORTER SUBFAMILY A ABCA"/>
    <property type="match status" value="1"/>
</dbReference>
<feature type="transmembrane region" description="Helical" evidence="9">
    <location>
        <begin position="1420"/>
        <end position="1441"/>
    </location>
</feature>
<dbReference type="GO" id="GO:0016020">
    <property type="term" value="C:membrane"/>
    <property type="evidence" value="ECO:0007669"/>
    <property type="project" value="UniProtKB-SubCell"/>
</dbReference>
<sequence length="1781" mass="199145">MDDFLDLLEIDYNALFEALAIPPTPEEIIETVHVFFSNPDLAIFLKGVTRDMTGSSAHDETIDTALNVLSHLMLPSQTMNFVELFMEIAEDGWSVEDLGKLEKLAESLARTVDMAMILSRQPSLNIAQRIEQMAQQLSGVVDHLISRKENITDIASEFLTALNNILLQNIEEAKDINPQITAILKDIIATASNPGSQTSLLPYLMALDQTVRAFAPVLSTENLMYFNTSGQMIKAFAMLISYPHDVEKVLQSADIISGSLNHVFAYSGEVSLPGGHSIQEVVYPVVLSSAVASHILWNLSTVSHTFTSDQETQMMVIQGIEQTLALLPEDMQMYTAALRPALLSALSGVSSTNQIRPAFFNISQEVTASLLTILNITEGPVSMNAHGPAHVLAVVSNQVSLSVFEGLLMASSSSDLTLALTSLRRVVITLSTVMPAEGSHYLNVSLIFLENVAQAVNYTSSTGDLEGAMSIVSDFAHTLQTMVQYSVAETTGNVLGDLEATLQKALQTLLFGSDPLTQSAELSKQILHSIHGLLSLADSSIETNLARQVLGVTTMNVGHLFMMNSTNWVDELPMVLADIAKSLPDGLPYTGLIKNITIILTNETEDNLNLLLHTVQTASELLMTDMWNANYSLMLRRFASQLCALERMEAVQQLTQTLSLPSGLLCQSVAPAMQALHEIITNMTQDGADLYNVLFELFVGDPATYNLETDWTNVVSQVIGFNVSSFAPLEINMTAPQVKVAELFQNVTAFAVDVRKYTQISPEIIEALLNLTLPSSNLQILALLTNLRHCSDPSMLQLNTTYTLLFKTFCSLRADQWYNFVVLFVRHASVENLVYKMLLSSDMQGLVRVMIQMVHFLMDMMNKLLPAIHTLQEYLMSFGNLNLMADSEFHGLVRGKRSTISSKSTFTTISRALCRNGIMALFGISKLPIMTETDPSTRSDHSRDELIDKFKIPRDASPFCMNFYLDMVNTTGGAVAWAFLKPMLLGQVLYTPDTPLTREIIRKSNGTLHQFGQLRTYSEEWIQSSSYVMQSAKLLNQTLPLLQNSLRNPFVQNFIEVQTNINVGQMKDTLLNFSNMTELLEKNKFIVTQITTLSSLMMNLSSCVNFDRYKPMSNEEEMDKQAEALTQSRDLYASIIFKLPEDKSSTLPPKVDYTIRMQIDNSMRTDRARNPFWVRENYISMTRTQRYNRGFIYLQEAIDRAIIESQLGQPVQDPAVQLQAFPYPCFAKDEYLESISFAFPLVLMIAWVLFIANFVKKLVHERELRLHEYMKMMGVNPISHFFAWFIESAVFLLVTIVILTIILKAGKVLPNSDPFLLFLYLCDYGFSILAISFLVSTFFNKTNIAGLSGSLIYIICFFPFIVVMSMERNLSFATKNILSLFSPTCFSYASQYISRYEAQEEGIQWSNAYVSPIAGDTSSFGWLCWLLLIDSLVYFIIGAYIRMVFPGKYGIPAPWYFPVMPSFWADLCGCQTTSMKSGKGLLFSNVMQKNSANSKKKGNGLFPTHEDSEFPAMPVGVALHGLTKTYGKRNAIQNLNLSFYEGHVTTLLGHNGAGKTTTMSLLTGLFGPTSGMIEVYGRDMQTNIEEIRQDLGVCMQYDVHFDHLTAKEHLLLYGQIKAPHWSKAELKEQVRRILKETGMYAHRHKRVGTLSGGMKRKLSISIAFIGGSRLVVMDEPTTGVDPCSRRSIWDIILQYKTDRTIILSTHHLDEAEVLSDRIAFMERGGLKCCGSPFYLKDKFAKGYNLTLTKKVQTPDSEERFDGEELKAFIQSYLPEARMKEG</sequence>
<dbReference type="GO" id="GO:0034191">
    <property type="term" value="F:apolipoprotein A-I receptor binding"/>
    <property type="evidence" value="ECO:0007669"/>
    <property type="project" value="TreeGrafter"/>
</dbReference>
<evidence type="ECO:0000256" key="4">
    <source>
        <dbReference type="ARBA" id="ARBA00022737"/>
    </source>
</evidence>
<dbReference type="InterPro" id="IPR003593">
    <property type="entry name" value="AAA+_ATPase"/>
</dbReference>
<dbReference type="Pfam" id="PF00005">
    <property type="entry name" value="ABC_tran"/>
    <property type="match status" value="1"/>
</dbReference>
<dbReference type="GO" id="GO:0005319">
    <property type="term" value="F:lipid transporter activity"/>
    <property type="evidence" value="ECO:0007669"/>
    <property type="project" value="TreeGrafter"/>
</dbReference>
<dbReference type="FunFam" id="3.40.50.300:FF:000298">
    <property type="entry name" value="ATP-binding cassette sub-family A member 12"/>
    <property type="match status" value="1"/>
</dbReference>
<evidence type="ECO:0000313" key="11">
    <source>
        <dbReference type="EMBL" id="KAG5283433.1"/>
    </source>
</evidence>
<evidence type="ECO:0000256" key="8">
    <source>
        <dbReference type="ARBA" id="ARBA00023136"/>
    </source>
</evidence>
<keyword evidence="5" id="KW-0547">Nucleotide-binding</keyword>
<evidence type="ECO:0000256" key="3">
    <source>
        <dbReference type="ARBA" id="ARBA00022692"/>
    </source>
</evidence>
<keyword evidence="12" id="KW-1185">Reference proteome</keyword>
<evidence type="ECO:0000256" key="5">
    <source>
        <dbReference type="ARBA" id="ARBA00022741"/>
    </source>
</evidence>
<evidence type="ECO:0000256" key="7">
    <source>
        <dbReference type="ARBA" id="ARBA00022989"/>
    </source>
</evidence>
<evidence type="ECO:0000256" key="6">
    <source>
        <dbReference type="ARBA" id="ARBA00022840"/>
    </source>
</evidence>
<evidence type="ECO:0000256" key="9">
    <source>
        <dbReference type="SAM" id="Phobius"/>
    </source>
</evidence>
<feature type="transmembrane region" description="Helical" evidence="9">
    <location>
        <begin position="1347"/>
        <end position="1366"/>
    </location>
</feature>
<reference evidence="11" key="1">
    <citation type="submission" date="2020-10" db="EMBL/GenBank/DDBJ databases">
        <title>Chromosome-scale genome assembly of the Allis shad, Alosa alosa.</title>
        <authorList>
            <person name="Margot Z."/>
            <person name="Christophe K."/>
            <person name="Cabau C."/>
            <person name="Louis A."/>
            <person name="Berthelot C."/>
            <person name="Parey E."/>
            <person name="Roest Crollius H."/>
            <person name="Montfort J."/>
            <person name="Robinson-Rechavi M."/>
            <person name="Bucao C."/>
            <person name="Bouchez O."/>
            <person name="Gislard M."/>
            <person name="Lluch J."/>
            <person name="Milhes M."/>
            <person name="Lampietro C."/>
            <person name="Lopez Roques C."/>
            <person name="Donnadieu C."/>
            <person name="Braasch I."/>
            <person name="Desvignes T."/>
            <person name="Postlethwait J."/>
            <person name="Bobe J."/>
            <person name="Guiguen Y."/>
        </authorList>
    </citation>
    <scope>NUCLEOTIDE SEQUENCE</scope>
    <source>
        <strain evidence="11">M-15738</strain>
        <tissue evidence="11">Blood</tissue>
    </source>
</reference>
<dbReference type="GO" id="GO:0005524">
    <property type="term" value="F:ATP binding"/>
    <property type="evidence" value="ECO:0007669"/>
    <property type="project" value="UniProtKB-KW"/>
</dbReference>
<dbReference type="GO" id="GO:0140359">
    <property type="term" value="F:ABC-type transporter activity"/>
    <property type="evidence" value="ECO:0007669"/>
    <property type="project" value="InterPro"/>
</dbReference>
<keyword evidence="4" id="KW-0677">Repeat</keyword>
<dbReference type="SMART" id="SM00382">
    <property type="entry name" value="AAA"/>
    <property type="match status" value="1"/>
</dbReference>
<dbReference type="Proteomes" id="UP000823561">
    <property type="component" value="Chromosome 3"/>
</dbReference>
<keyword evidence="6" id="KW-0067">ATP-binding</keyword>
<evidence type="ECO:0000313" key="12">
    <source>
        <dbReference type="Proteomes" id="UP000823561"/>
    </source>
</evidence>
<feature type="transmembrane region" description="Helical" evidence="9">
    <location>
        <begin position="1235"/>
        <end position="1255"/>
    </location>
</feature>
<keyword evidence="3 9" id="KW-0812">Transmembrane</keyword>
<gene>
    <name evidence="11" type="ORF">AALO_G00042030</name>
</gene>
<keyword evidence="7 9" id="KW-1133">Transmembrane helix</keyword>